<accession>B9ES41</accession>
<gene>
    <name evidence="1" type="ordered locus">PMT_2656</name>
</gene>
<keyword evidence="2" id="KW-1185">Reference proteome</keyword>
<dbReference type="Proteomes" id="UP000001423">
    <property type="component" value="Chromosome"/>
</dbReference>
<protein>
    <submittedName>
        <fullName evidence="1">Uncharacterized protein</fullName>
    </submittedName>
</protein>
<sequence>MKEMGVESLDPSFSKAVGTMLSLPADRSVKTAARGNPTVAMAIVKPSNAIEGALKLKGSSGSGPMRPES</sequence>
<dbReference type="KEGG" id="pmt:PMT_2656"/>
<proteinExistence type="predicted"/>
<evidence type="ECO:0000313" key="2">
    <source>
        <dbReference type="Proteomes" id="UP000001423"/>
    </source>
</evidence>
<reference evidence="1 2" key="1">
    <citation type="journal article" date="2003" name="Nature">
        <title>Genome divergence in two Prochlorococcus ecotypes reflects oceanic niche differentiation.</title>
        <authorList>
            <person name="Rocap G."/>
            <person name="Larimer F.W."/>
            <person name="Lamerdin J.E."/>
            <person name="Malfatti S."/>
            <person name="Chain P."/>
            <person name="Ahlgren N.A."/>
            <person name="Arellano A."/>
            <person name="Coleman M."/>
            <person name="Hauser L."/>
            <person name="Hess W.R."/>
            <person name="Johnson Z.I."/>
            <person name="Land M.L."/>
            <person name="Lindell D."/>
            <person name="Post A.F."/>
            <person name="Regala W."/>
            <person name="Shah M."/>
            <person name="Shaw S.L."/>
            <person name="Steglich C."/>
            <person name="Sullivan M.B."/>
            <person name="Ting C.S."/>
            <person name="Tolonen A."/>
            <person name="Webb E.A."/>
            <person name="Zinser E.R."/>
            <person name="Chisholm S.W."/>
        </authorList>
    </citation>
    <scope>NUCLEOTIDE SEQUENCE [LARGE SCALE GENOMIC DNA]</scope>
    <source>
        <strain evidence="2">MIT 9313</strain>
    </source>
</reference>
<dbReference type="EMBL" id="BX548175">
    <property type="protein sequence ID" value="CAX32177.1"/>
    <property type="molecule type" value="Genomic_DNA"/>
</dbReference>
<dbReference type="HOGENOM" id="CLU_2772606_0_0_3"/>
<name>B9ES41_PROMM</name>
<organism evidence="1 2">
    <name type="scientific">Prochlorococcus marinus (strain MIT 9313)</name>
    <dbReference type="NCBI Taxonomy" id="74547"/>
    <lineage>
        <taxon>Bacteria</taxon>
        <taxon>Bacillati</taxon>
        <taxon>Cyanobacteriota</taxon>
        <taxon>Cyanophyceae</taxon>
        <taxon>Synechococcales</taxon>
        <taxon>Prochlorococcaceae</taxon>
        <taxon>Prochlorococcus</taxon>
    </lineage>
</organism>
<evidence type="ECO:0000313" key="1">
    <source>
        <dbReference type="EMBL" id="CAX32177.1"/>
    </source>
</evidence>
<dbReference type="AlphaFoldDB" id="B9ES41"/>